<proteinExistence type="predicted"/>
<keyword evidence="2" id="KW-1185">Reference proteome</keyword>
<accession>A0AAD6MB95</accession>
<dbReference type="AlphaFoldDB" id="A0AAD6MB95"/>
<evidence type="ECO:0000313" key="2">
    <source>
        <dbReference type="Proteomes" id="UP001164929"/>
    </source>
</evidence>
<evidence type="ECO:0000313" key="1">
    <source>
        <dbReference type="EMBL" id="KAJ6982051.1"/>
    </source>
</evidence>
<reference evidence="1" key="1">
    <citation type="journal article" date="2023" name="Mol. Ecol. Resour.">
        <title>Chromosome-level genome assembly of a triploid poplar Populus alba 'Berolinensis'.</title>
        <authorList>
            <person name="Chen S."/>
            <person name="Yu Y."/>
            <person name="Wang X."/>
            <person name="Wang S."/>
            <person name="Zhang T."/>
            <person name="Zhou Y."/>
            <person name="He R."/>
            <person name="Meng N."/>
            <person name="Wang Y."/>
            <person name="Liu W."/>
            <person name="Liu Z."/>
            <person name="Liu J."/>
            <person name="Guo Q."/>
            <person name="Huang H."/>
            <person name="Sederoff R.R."/>
            <person name="Wang G."/>
            <person name="Qu G."/>
            <person name="Chen S."/>
        </authorList>
    </citation>
    <scope>NUCLEOTIDE SEQUENCE</scope>
    <source>
        <strain evidence="1">SC-2020</strain>
    </source>
</reference>
<organism evidence="1 2">
    <name type="scientific">Populus alba x Populus x berolinensis</name>
    <dbReference type="NCBI Taxonomy" id="444605"/>
    <lineage>
        <taxon>Eukaryota</taxon>
        <taxon>Viridiplantae</taxon>
        <taxon>Streptophyta</taxon>
        <taxon>Embryophyta</taxon>
        <taxon>Tracheophyta</taxon>
        <taxon>Spermatophyta</taxon>
        <taxon>Magnoliopsida</taxon>
        <taxon>eudicotyledons</taxon>
        <taxon>Gunneridae</taxon>
        <taxon>Pentapetalae</taxon>
        <taxon>rosids</taxon>
        <taxon>fabids</taxon>
        <taxon>Malpighiales</taxon>
        <taxon>Salicaceae</taxon>
        <taxon>Saliceae</taxon>
        <taxon>Populus</taxon>
    </lineage>
</organism>
<gene>
    <name evidence="1" type="ORF">NC653_025224</name>
</gene>
<name>A0AAD6MB95_9ROSI</name>
<comment type="caution">
    <text evidence="1">The sequence shown here is derived from an EMBL/GenBank/DDBJ whole genome shotgun (WGS) entry which is preliminary data.</text>
</comment>
<sequence>MSTVYVPMVVGRQKRERATFQLSDAFNFTVHLLKRTQIFEPKANLDNDIDGMIKFSVEFDKGREMLFISPFLFNFSQFLQKR</sequence>
<dbReference type="EMBL" id="JAQIZT010000010">
    <property type="protein sequence ID" value="KAJ6982051.1"/>
    <property type="molecule type" value="Genomic_DNA"/>
</dbReference>
<protein>
    <submittedName>
        <fullName evidence="1">Uncharacterized protein</fullName>
    </submittedName>
</protein>
<dbReference type="Proteomes" id="UP001164929">
    <property type="component" value="Chromosome 10"/>
</dbReference>